<feature type="region of interest" description="Disordered" evidence="1">
    <location>
        <begin position="109"/>
        <end position="128"/>
    </location>
</feature>
<dbReference type="InterPro" id="IPR053221">
    <property type="entry name" value="Burnettramic_acid_biosynth"/>
</dbReference>
<feature type="region of interest" description="Disordered" evidence="1">
    <location>
        <begin position="31"/>
        <end position="70"/>
    </location>
</feature>
<feature type="region of interest" description="Disordered" evidence="1">
    <location>
        <begin position="1"/>
        <end position="20"/>
    </location>
</feature>
<dbReference type="AlphaFoldDB" id="A0AAE8ST39"/>
<dbReference type="PANTHER" id="PTHR38887">
    <property type="entry name" value="CHROMOSOME 21, WHOLE GENOME SHOTGUN SEQUENCE"/>
    <property type="match status" value="1"/>
</dbReference>
<gene>
    <name evidence="2" type="ORF">DNG_02955</name>
</gene>
<sequence length="453" mass="48481">MDARNSNNGRRRDSGPLDPVIRGIAAGIGLASESIKHRKEKKRAARAAEGQGAEDSTRRSGPTEPGHDTYFELEGSIPLQLDDASRALDDAQSKISVERDSYAAAALGREVGTPVEETDSAETKETHSKKLADGFIARHPTPDTNAVPREPLALPVVITQRRPKTRTRGFVMAYAPVLEAAGIDQPTFLDFISRLNKAVEPNPFIQAINLAGLTGQAVPEPFMMLCGLAAKMVADAAAEVHSRGKTNIFLDRLNQQFFKPRGLVALVMTWKPESTSRLTEVYMDNGVQDGISSAARGTSGMISKVADRLKASSAESSFEWPETAPLVFPSLDELASPVSPAEGGAAQKKQNSFKRGEKFVDGYMDRRAQAKWSGQAPDSNMANAMPKPEFKSRYADPNHAASSGDLVALLTGGAFQSSTLGDGFGGDVLYLMIVNLPSEEQLAAAGARLAAGR</sequence>
<reference evidence="2" key="1">
    <citation type="submission" date="2018-03" db="EMBL/GenBank/DDBJ databases">
        <authorList>
            <person name="Guldener U."/>
        </authorList>
    </citation>
    <scope>NUCLEOTIDE SEQUENCE</scope>
</reference>
<protein>
    <submittedName>
        <fullName evidence="2">Uncharacterized protein</fullName>
    </submittedName>
</protein>
<dbReference type="PANTHER" id="PTHR38887:SF1">
    <property type="entry name" value="RAS MODIFICATION PROTEIN ERF4"/>
    <property type="match status" value="1"/>
</dbReference>
<dbReference type="EMBL" id="ONZQ02000003">
    <property type="protein sequence ID" value="SPO00103.1"/>
    <property type="molecule type" value="Genomic_DNA"/>
</dbReference>
<accession>A0AAE8ST39</accession>
<evidence type="ECO:0000313" key="2">
    <source>
        <dbReference type="EMBL" id="SPO00103.1"/>
    </source>
</evidence>
<organism evidence="2 3">
    <name type="scientific">Cephalotrichum gorgonifer</name>
    <dbReference type="NCBI Taxonomy" id="2041049"/>
    <lineage>
        <taxon>Eukaryota</taxon>
        <taxon>Fungi</taxon>
        <taxon>Dikarya</taxon>
        <taxon>Ascomycota</taxon>
        <taxon>Pezizomycotina</taxon>
        <taxon>Sordariomycetes</taxon>
        <taxon>Hypocreomycetidae</taxon>
        <taxon>Microascales</taxon>
        <taxon>Microascaceae</taxon>
        <taxon>Cephalotrichum</taxon>
    </lineage>
</organism>
<keyword evidence="3" id="KW-1185">Reference proteome</keyword>
<evidence type="ECO:0000256" key="1">
    <source>
        <dbReference type="SAM" id="MobiDB-lite"/>
    </source>
</evidence>
<dbReference type="Proteomes" id="UP001187682">
    <property type="component" value="Unassembled WGS sequence"/>
</dbReference>
<name>A0AAE8ST39_9PEZI</name>
<proteinExistence type="predicted"/>
<evidence type="ECO:0000313" key="3">
    <source>
        <dbReference type="Proteomes" id="UP001187682"/>
    </source>
</evidence>
<feature type="compositionally biased region" description="Basic residues" evidence="1">
    <location>
        <begin position="36"/>
        <end position="45"/>
    </location>
</feature>
<comment type="caution">
    <text evidence="2">The sequence shown here is derived from an EMBL/GenBank/DDBJ whole genome shotgun (WGS) entry which is preliminary data.</text>
</comment>